<accession>A0ABW2ID27</accession>
<gene>
    <name evidence="8" type="ORF">ACFQPC_12385</name>
</gene>
<organism evidence="8 9">
    <name type="scientific">Herminiimonas glaciei</name>
    <dbReference type="NCBI Taxonomy" id="523788"/>
    <lineage>
        <taxon>Bacteria</taxon>
        <taxon>Pseudomonadati</taxon>
        <taxon>Pseudomonadota</taxon>
        <taxon>Betaproteobacteria</taxon>
        <taxon>Burkholderiales</taxon>
        <taxon>Oxalobacteraceae</taxon>
        <taxon>Herminiimonas</taxon>
    </lineage>
</organism>
<evidence type="ECO:0000313" key="9">
    <source>
        <dbReference type="Proteomes" id="UP001596542"/>
    </source>
</evidence>
<dbReference type="InterPro" id="IPR000172">
    <property type="entry name" value="GMC_OxRdtase_N"/>
</dbReference>
<comment type="cofactor">
    <cofactor evidence="1">
        <name>FAD</name>
        <dbReference type="ChEBI" id="CHEBI:57692"/>
    </cofactor>
</comment>
<dbReference type="Gene3D" id="3.50.50.60">
    <property type="entry name" value="FAD/NAD(P)-binding domain"/>
    <property type="match status" value="1"/>
</dbReference>
<evidence type="ECO:0000256" key="3">
    <source>
        <dbReference type="ARBA" id="ARBA00022630"/>
    </source>
</evidence>
<dbReference type="PIRSF" id="PIRSF000137">
    <property type="entry name" value="Alcohol_oxidase"/>
    <property type="match status" value="1"/>
</dbReference>
<evidence type="ECO:0000256" key="1">
    <source>
        <dbReference type="ARBA" id="ARBA00001974"/>
    </source>
</evidence>
<dbReference type="RefSeq" id="WP_382272247.1">
    <property type="nucleotide sequence ID" value="NZ_JBHTBU010000002.1"/>
</dbReference>
<comment type="similarity">
    <text evidence="2 5">Belongs to the GMC oxidoreductase family.</text>
</comment>
<dbReference type="Pfam" id="PF05199">
    <property type="entry name" value="GMC_oxred_C"/>
    <property type="match status" value="1"/>
</dbReference>
<dbReference type="InterPro" id="IPR036188">
    <property type="entry name" value="FAD/NAD-bd_sf"/>
</dbReference>
<dbReference type="Proteomes" id="UP001596542">
    <property type="component" value="Unassembled WGS sequence"/>
</dbReference>
<evidence type="ECO:0000256" key="4">
    <source>
        <dbReference type="ARBA" id="ARBA00022827"/>
    </source>
</evidence>
<dbReference type="Pfam" id="PF00732">
    <property type="entry name" value="GMC_oxred_N"/>
    <property type="match status" value="1"/>
</dbReference>
<name>A0ABW2ID27_9BURK</name>
<dbReference type="Gene3D" id="3.30.560.10">
    <property type="entry name" value="Glucose Oxidase, domain 3"/>
    <property type="match status" value="1"/>
</dbReference>
<dbReference type="EMBL" id="JBHTBU010000002">
    <property type="protein sequence ID" value="MFC7288841.1"/>
    <property type="molecule type" value="Genomic_DNA"/>
</dbReference>
<comment type="caution">
    <text evidence="8">The sequence shown here is derived from an EMBL/GenBank/DDBJ whole genome shotgun (WGS) entry which is preliminary data.</text>
</comment>
<dbReference type="SUPFAM" id="SSF51905">
    <property type="entry name" value="FAD/NAD(P)-binding domain"/>
    <property type="match status" value="1"/>
</dbReference>
<evidence type="ECO:0000259" key="7">
    <source>
        <dbReference type="PROSITE" id="PS00624"/>
    </source>
</evidence>
<reference evidence="9" key="1">
    <citation type="journal article" date="2019" name="Int. J. Syst. Evol. Microbiol.">
        <title>The Global Catalogue of Microorganisms (GCM) 10K type strain sequencing project: providing services to taxonomists for standard genome sequencing and annotation.</title>
        <authorList>
            <consortium name="The Broad Institute Genomics Platform"/>
            <consortium name="The Broad Institute Genome Sequencing Center for Infectious Disease"/>
            <person name="Wu L."/>
            <person name="Ma J."/>
        </authorList>
    </citation>
    <scope>NUCLEOTIDE SEQUENCE [LARGE SCALE GENOMIC DNA]</scope>
    <source>
        <strain evidence="9">KACC 12508</strain>
    </source>
</reference>
<feature type="domain" description="Glucose-methanol-choline oxidoreductase N-terminal" evidence="6">
    <location>
        <begin position="85"/>
        <end position="108"/>
    </location>
</feature>
<evidence type="ECO:0000256" key="2">
    <source>
        <dbReference type="ARBA" id="ARBA00010790"/>
    </source>
</evidence>
<dbReference type="InterPro" id="IPR012132">
    <property type="entry name" value="GMC_OxRdtase"/>
</dbReference>
<keyword evidence="3 5" id="KW-0285">Flavoprotein</keyword>
<evidence type="ECO:0000313" key="8">
    <source>
        <dbReference type="EMBL" id="MFC7288841.1"/>
    </source>
</evidence>
<dbReference type="PROSITE" id="PS00624">
    <property type="entry name" value="GMC_OXRED_2"/>
    <property type="match status" value="1"/>
</dbReference>
<proteinExistence type="inferred from homology"/>
<evidence type="ECO:0000259" key="6">
    <source>
        <dbReference type="PROSITE" id="PS00623"/>
    </source>
</evidence>
<keyword evidence="4 5" id="KW-0274">FAD</keyword>
<keyword evidence="9" id="KW-1185">Reference proteome</keyword>
<dbReference type="InterPro" id="IPR007867">
    <property type="entry name" value="GMC_OxRtase_C"/>
</dbReference>
<dbReference type="PROSITE" id="PS51257">
    <property type="entry name" value="PROKAR_LIPOPROTEIN"/>
    <property type="match status" value="1"/>
</dbReference>
<dbReference type="PROSITE" id="PS00623">
    <property type="entry name" value="GMC_OXRED_1"/>
    <property type="match status" value="1"/>
</dbReference>
<dbReference type="SUPFAM" id="SSF54373">
    <property type="entry name" value="FAD-linked reductases, C-terminal domain"/>
    <property type="match status" value="1"/>
</dbReference>
<protein>
    <submittedName>
        <fullName evidence="8">GMC family oxidoreductase</fullName>
    </submittedName>
</protein>
<dbReference type="PANTHER" id="PTHR11552">
    <property type="entry name" value="GLUCOSE-METHANOL-CHOLINE GMC OXIDOREDUCTASE"/>
    <property type="match status" value="1"/>
</dbReference>
<dbReference type="PANTHER" id="PTHR11552:SF147">
    <property type="entry name" value="CHOLINE DEHYDROGENASE, MITOCHONDRIAL"/>
    <property type="match status" value="1"/>
</dbReference>
<feature type="domain" description="Glucose-methanol-choline oxidoreductase N-terminal" evidence="7">
    <location>
        <begin position="260"/>
        <end position="274"/>
    </location>
</feature>
<evidence type="ECO:0000256" key="5">
    <source>
        <dbReference type="RuleBase" id="RU003968"/>
    </source>
</evidence>
<sequence>MAESAGKYDYIIVGAGTAGCVLANRLTQDKGVSVLLIEAGAKDDYIWVHIPLGFRHMIDNPRTDWRYRTQPEAGLNGRSLLYPSGKILGGSSSVNGMIYQRGQSQDYDNWADLTGDMSWRWEQVLPLFRKTEDHAEGADTWHGVGGDWHIEKQKTSWKILDAFREAAAQTGIPKIDDFNRGEGCAYFYINQKNGLRRNTAQAFLRTITRRGNLEIMTGSQVKRLIIEDTEQGKVCTGVEFIGGGKEWTADVSRETILTAGTFGSPQILQRSGIGPTDLLQEHGIRVLQDLPGVGENVQDHMPLRMRFKIAGAKSLNTSGRGYLGMAAMGLEYIFKKHGLVSTVPSPLGAMVRSDAGQARPNLSYQIQPWSQQEVGTDMDAFPAFTVSVSNLKPSSRGQVRIGAADLVVAPTIRMNYLSTADDRNIASAAIQLTRKIVAAPALQPYSPQEVNQETDLHRLVSEIAVAGSNPVGSCKMGAADDVQAVVDSELKVRGVAGLRVADASIMPVITAGDTGATTIMIAEKAAQLIRASSLSTQA</sequence>